<dbReference type="AlphaFoldDB" id="A0A1M6FPE7"/>
<feature type="transmembrane region" description="Helical" evidence="5">
    <location>
        <begin position="55"/>
        <end position="78"/>
    </location>
</feature>
<dbReference type="OrthoDB" id="5195560at2"/>
<dbReference type="STRING" id="683124.SAMN05444337_1289"/>
<accession>A0A1M6FPE7</accession>
<keyword evidence="7" id="KW-1185">Reference proteome</keyword>
<evidence type="ECO:0000313" key="6">
    <source>
        <dbReference type="EMBL" id="SHI99552.1"/>
    </source>
</evidence>
<feature type="transmembrane region" description="Helical" evidence="5">
    <location>
        <begin position="24"/>
        <end position="43"/>
    </location>
</feature>
<dbReference type="Pfam" id="PF04973">
    <property type="entry name" value="NMN_transporter"/>
    <property type="match status" value="1"/>
</dbReference>
<comment type="subcellular location">
    <subcellularLocation>
        <location evidence="1">Membrane</location>
        <topology evidence="1">Multi-pass membrane protein</topology>
    </subcellularLocation>
</comment>
<dbReference type="GO" id="GO:0016020">
    <property type="term" value="C:membrane"/>
    <property type="evidence" value="ECO:0007669"/>
    <property type="project" value="UniProtKB-SubCell"/>
</dbReference>
<evidence type="ECO:0000256" key="1">
    <source>
        <dbReference type="ARBA" id="ARBA00004141"/>
    </source>
</evidence>
<evidence type="ECO:0000256" key="3">
    <source>
        <dbReference type="ARBA" id="ARBA00022989"/>
    </source>
</evidence>
<proteinExistence type="predicted"/>
<evidence type="ECO:0000256" key="2">
    <source>
        <dbReference type="ARBA" id="ARBA00022692"/>
    </source>
</evidence>
<keyword evidence="4 5" id="KW-0472">Membrane</keyword>
<feature type="transmembrane region" description="Helical" evidence="5">
    <location>
        <begin position="212"/>
        <end position="236"/>
    </location>
</feature>
<gene>
    <name evidence="6" type="ORF">SAMN05444337_1289</name>
</gene>
<feature type="transmembrane region" description="Helical" evidence="5">
    <location>
        <begin position="138"/>
        <end position="158"/>
    </location>
</feature>
<evidence type="ECO:0000256" key="5">
    <source>
        <dbReference type="SAM" id="Phobius"/>
    </source>
</evidence>
<dbReference type="InterPro" id="IPR006419">
    <property type="entry name" value="NMN_transpt_PnuC"/>
</dbReference>
<feature type="transmembrane region" description="Helical" evidence="5">
    <location>
        <begin position="170"/>
        <end position="192"/>
    </location>
</feature>
<protein>
    <submittedName>
        <fullName evidence="6">Nicotinamide mononucleotide transporter</fullName>
    </submittedName>
</protein>
<dbReference type="GO" id="GO:0034257">
    <property type="term" value="F:nicotinamide riboside transmembrane transporter activity"/>
    <property type="evidence" value="ECO:0007669"/>
    <property type="project" value="InterPro"/>
</dbReference>
<evidence type="ECO:0000256" key="4">
    <source>
        <dbReference type="ARBA" id="ARBA00023136"/>
    </source>
</evidence>
<dbReference type="EMBL" id="FQZH01000001">
    <property type="protein sequence ID" value="SHI99552.1"/>
    <property type="molecule type" value="Genomic_DNA"/>
</dbReference>
<keyword evidence="3 5" id="KW-1133">Transmembrane helix</keyword>
<sequence length="247" mass="28313">MQSSTTEITPPIITKIKKITNSQYLDVVGVILVVSVSIYLEYYKTTYSFSFNNKNYIFFLGYFSILNTCFSMMATRLVTKKNNFGNLIGTLNTSLSGTIDYLLGNIGAILTYPVSFFGNFIAYRIWKKKKKLNSIDFIFFRNIGLGLLLSLLLNYIAFTSFSNQAIDWKLFFAIAIPAGISFGGTFNLGRMYPDNWINWQVYNLFKIVQNLMLMNIANTVKYVFYLINAALGLITWKHDFKVTQKNI</sequence>
<name>A0A1M6FPE7_9FLAO</name>
<reference evidence="6 7" key="1">
    <citation type="submission" date="2016-11" db="EMBL/GenBank/DDBJ databases">
        <authorList>
            <person name="Jaros S."/>
            <person name="Januszkiewicz K."/>
            <person name="Wedrychowicz H."/>
        </authorList>
    </citation>
    <scope>NUCLEOTIDE SEQUENCE [LARGE SCALE GENOMIC DNA]</scope>
    <source>
        <strain evidence="6 7">DSM 22807</strain>
    </source>
</reference>
<dbReference type="Proteomes" id="UP000184232">
    <property type="component" value="Unassembled WGS sequence"/>
</dbReference>
<dbReference type="RefSeq" id="WP_072783105.1">
    <property type="nucleotide sequence ID" value="NZ_CP045292.1"/>
</dbReference>
<feature type="transmembrane region" description="Helical" evidence="5">
    <location>
        <begin position="99"/>
        <end position="126"/>
    </location>
</feature>
<organism evidence="6 7">
    <name type="scientific">Flavobacterium haoranii</name>
    <dbReference type="NCBI Taxonomy" id="683124"/>
    <lineage>
        <taxon>Bacteria</taxon>
        <taxon>Pseudomonadati</taxon>
        <taxon>Bacteroidota</taxon>
        <taxon>Flavobacteriia</taxon>
        <taxon>Flavobacteriales</taxon>
        <taxon>Flavobacteriaceae</taxon>
        <taxon>Flavobacterium</taxon>
    </lineage>
</organism>
<evidence type="ECO:0000313" key="7">
    <source>
        <dbReference type="Proteomes" id="UP000184232"/>
    </source>
</evidence>
<keyword evidence="2 5" id="KW-0812">Transmembrane</keyword>